<keyword evidence="3 5" id="KW-0663">Pyridoxal phosphate</keyword>
<comment type="catalytic activity">
    <reaction evidence="5 7">
        <text>meso-2,6-diaminopimelate + H(+) = L-lysine + CO2</text>
        <dbReference type="Rhea" id="RHEA:15101"/>
        <dbReference type="ChEBI" id="CHEBI:15378"/>
        <dbReference type="ChEBI" id="CHEBI:16526"/>
        <dbReference type="ChEBI" id="CHEBI:32551"/>
        <dbReference type="ChEBI" id="CHEBI:57791"/>
        <dbReference type="EC" id="4.1.1.20"/>
    </reaction>
</comment>
<comment type="function">
    <text evidence="5">Specifically catalyzes the decarboxylation of meso-diaminopimelate (meso-DAP) to L-lysine.</text>
</comment>
<dbReference type="CDD" id="cd06828">
    <property type="entry name" value="PLPDE_III_DapDC"/>
    <property type="match status" value="1"/>
</dbReference>
<accession>A0ABU0H4D8</accession>
<name>A0ABU0H4D8_9HYPH</name>
<dbReference type="PRINTS" id="PR01179">
    <property type="entry name" value="ODADCRBXLASE"/>
</dbReference>
<feature type="binding site" evidence="5">
    <location>
        <position position="375"/>
    </location>
    <ligand>
        <name>substrate</name>
    </ligand>
</feature>
<dbReference type="SUPFAM" id="SSF51419">
    <property type="entry name" value="PLP-binding barrel"/>
    <property type="match status" value="1"/>
</dbReference>
<organism evidence="10 11">
    <name type="scientific">Kaistia dalseonensis</name>
    <dbReference type="NCBI Taxonomy" id="410840"/>
    <lineage>
        <taxon>Bacteria</taxon>
        <taxon>Pseudomonadati</taxon>
        <taxon>Pseudomonadota</taxon>
        <taxon>Alphaproteobacteria</taxon>
        <taxon>Hyphomicrobiales</taxon>
        <taxon>Kaistiaceae</taxon>
        <taxon>Kaistia</taxon>
    </lineage>
</organism>
<evidence type="ECO:0000256" key="5">
    <source>
        <dbReference type="HAMAP-Rule" id="MF_02120"/>
    </source>
</evidence>
<keyword evidence="11" id="KW-1185">Reference proteome</keyword>
<dbReference type="RefSeq" id="WP_266348094.1">
    <property type="nucleotide sequence ID" value="NZ_JAPKNG010000002.1"/>
</dbReference>
<dbReference type="Gene3D" id="3.20.20.10">
    <property type="entry name" value="Alanine racemase"/>
    <property type="match status" value="1"/>
</dbReference>
<keyword evidence="2 5" id="KW-0210">Decarboxylase</keyword>
<feature type="domain" description="Orn/DAP/Arg decarboxylase 2 N-terminal" evidence="9">
    <location>
        <begin position="35"/>
        <end position="281"/>
    </location>
</feature>
<feature type="modified residue" description="N6-(pyridoxal phosphate)lysine" evidence="5">
    <location>
        <position position="60"/>
    </location>
</feature>
<comment type="pathway">
    <text evidence="5 7">Amino-acid biosynthesis; L-lysine biosynthesis via DAP pathway; L-lysine from DL-2,6-diaminopimelate: step 1/1.</text>
</comment>
<comment type="cofactor">
    <cofactor evidence="1 5 7">
        <name>pyridoxal 5'-phosphate</name>
        <dbReference type="ChEBI" id="CHEBI:597326"/>
    </cofactor>
</comment>
<dbReference type="Proteomes" id="UP001241603">
    <property type="component" value="Unassembled WGS sequence"/>
</dbReference>
<comment type="caution">
    <text evidence="10">The sequence shown here is derived from an EMBL/GenBank/DDBJ whole genome shotgun (WGS) entry which is preliminary data.</text>
</comment>
<dbReference type="EMBL" id="JAUSVO010000002">
    <property type="protein sequence ID" value="MDQ0437162.1"/>
    <property type="molecule type" value="Genomic_DNA"/>
</dbReference>
<feature type="binding site" evidence="5">
    <location>
        <position position="318"/>
    </location>
    <ligand>
        <name>substrate</name>
    </ligand>
</feature>
<sequence length="422" mass="45297">MNHFEYRDGVLHAEGVPVPEIAAAVGTPFYCYSTATLTRHFRVFREALTGLDTLVCYAMKANSNQAVLRTLINEGAGMDVVSEGELRRALAAGCPPEKIVFSGVAKTAREIAFALDTGINCFNVESEPELVQISEVAASKGLHAPVSIRINPDVDAKTHAKITTGKAENKFGIPYERARAVYAHAAALPGIRIIGVDMHIGSQITDLEPFDTAYGLLADLVRELREDGHTIEHVDGGGGLGIPYRLDDPAPPDPMAFAAIVRKRLGNLGAKILFEPGRLIVGNAGILVAEVVYVKEGAAKNFVIVDAGMNDLIRPTLYEAHHDIRPVRLPGIATPTMKADIVGGICETGDYLGLDRTIAAVNPGDLMAVMTAGAYGAVQSSTYNTHPLAAEVLVDGDRFAVIRPRQTYEELIGMDRLPPWLP</sequence>
<dbReference type="HAMAP" id="MF_02120">
    <property type="entry name" value="LysA"/>
    <property type="match status" value="1"/>
</dbReference>
<dbReference type="PANTHER" id="PTHR43727">
    <property type="entry name" value="DIAMINOPIMELATE DECARBOXYLASE"/>
    <property type="match status" value="1"/>
</dbReference>
<reference evidence="10 11" key="1">
    <citation type="submission" date="2023-07" db="EMBL/GenBank/DDBJ databases">
        <title>Genomic Encyclopedia of Type Strains, Phase IV (KMG-IV): sequencing the most valuable type-strain genomes for metagenomic binning, comparative biology and taxonomic classification.</title>
        <authorList>
            <person name="Goeker M."/>
        </authorList>
    </citation>
    <scope>NUCLEOTIDE SEQUENCE [LARGE SCALE GENOMIC DNA]</scope>
    <source>
        <strain evidence="10 11">B6-8</strain>
    </source>
</reference>
<dbReference type="NCBIfam" id="TIGR01048">
    <property type="entry name" value="lysA"/>
    <property type="match status" value="1"/>
</dbReference>
<evidence type="ECO:0000259" key="9">
    <source>
        <dbReference type="Pfam" id="PF02784"/>
    </source>
</evidence>
<keyword evidence="4 5" id="KW-0456">Lyase</keyword>
<evidence type="ECO:0000256" key="7">
    <source>
        <dbReference type="RuleBase" id="RU003738"/>
    </source>
</evidence>
<dbReference type="SUPFAM" id="SSF50621">
    <property type="entry name" value="Alanine racemase C-terminal domain-like"/>
    <property type="match status" value="1"/>
</dbReference>
<feature type="binding site" evidence="5">
    <location>
        <position position="314"/>
    </location>
    <ligand>
        <name>substrate</name>
    </ligand>
</feature>
<feature type="binding site" evidence="5">
    <location>
        <begin position="275"/>
        <end position="278"/>
    </location>
    <ligand>
        <name>pyridoxal 5'-phosphate</name>
        <dbReference type="ChEBI" id="CHEBI:597326"/>
    </ligand>
</feature>
<dbReference type="InterPro" id="IPR022643">
    <property type="entry name" value="De-COase2_C"/>
</dbReference>
<dbReference type="InterPro" id="IPR022653">
    <property type="entry name" value="De-COase2_pyr-phos_BS"/>
</dbReference>
<dbReference type="GO" id="GO:0008836">
    <property type="term" value="F:diaminopimelate decarboxylase activity"/>
    <property type="evidence" value="ECO:0007669"/>
    <property type="project" value="UniProtKB-EC"/>
</dbReference>
<evidence type="ECO:0000256" key="3">
    <source>
        <dbReference type="ARBA" id="ARBA00022898"/>
    </source>
</evidence>
<comment type="similarity">
    <text evidence="5">Belongs to the Orn/Lys/Arg decarboxylase class-II family. LysA subfamily.</text>
</comment>
<dbReference type="PROSITE" id="PS00878">
    <property type="entry name" value="ODR_DC_2_1"/>
    <property type="match status" value="1"/>
</dbReference>
<evidence type="ECO:0000256" key="4">
    <source>
        <dbReference type="ARBA" id="ARBA00023239"/>
    </source>
</evidence>
<evidence type="ECO:0000259" key="8">
    <source>
        <dbReference type="Pfam" id="PF00278"/>
    </source>
</evidence>
<dbReference type="Pfam" id="PF00278">
    <property type="entry name" value="Orn_DAP_Arg_deC"/>
    <property type="match status" value="1"/>
</dbReference>
<dbReference type="Pfam" id="PF02784">
    <property type="entry name" value="Orn_Arg_deC_N"/>
    <property type="match status" value="1"/>
</dbReference>
<feature type="binding site" evidence="5">
    <location>
        <position position="278"/>
    </location>
    <ligand>
        <name>substrate</name>
    </ligand>
</feature>
<feature type="binding site" evidence="5">
    <location>
        <position position="347"/>
    </location>
    <ligand>
        <name>substrate</name>
    </ligand>
</feature>
<feature type="binding site" evidence="5">
    <location>
        <position position="239"/>
    </location>
    <ligand>
        <name>pyridoxal 5'-phosphate</name>
        <dbReference type="ChEBI" id="CHEBI:597326"/>
    </ligand>
</feature>
<dbReference type="InterPro" id="IPR029066">
    <property type="entry name" value="PLP-binding_barrel"/>
</dbReference>
<evidence type="ECO:0000313" key="10">
    <source>
        <dbReference type="EMBL" id="MDQ0437162.1"/>
    </source>
</evidence>
<feature type="domain" description="Orn/DAP/Arg decarboxylase 2 C-terminal" evidence="8">
    <location>
        <begin position="29"/>
        <end position="373"/>
    </location>
</feature>
<feature type="binding site" evidence="5">
    <location>
        <position position="375"/>
    </location>
    <ligand>
        <name>pyridoxal 5'-phosphate</name>
        <dbReference type="ChEBI" id="CHEBI:597326"/>
    </ligand>
</feature>
<dbReference type="PRINTS" id="PR01181">
    <property type="entry name" value="DAPDCRBXLASE"/>
</dbReference>
<dbReference type="Gene3D" id="2.40.37.10">
    <property type="entry name" value="Lyase, Ornithine Decarboxylase, Chain A, domain 1"/>
    <property type="match status" value="1"/>
</dbReference>
<dbReference type="InterPro" id="IPR009006">
    <property type="entry name" value="Ala_racemase/Decarboxylase_C"/>
</dbReference>
<keyword evidence="5 7" id="KW-0457">Lysine biosynthesis</keyword>
<comment type="subunit">
    <text evidence="5">Homodimer.</text>
</comment>
<dbReference type="InterPro" id="IPR022644">
    <property type="entry name" value="De-COase2_N"/>
</dbReference>
<protein>
    <recommendedName>
        <fullName evidence="5 6">Diaminopimelate decarboxylase</fullName>
        <shortName evidence="5">DAP decarboxylase</shortName>
        <shortName evidence="5">DAPDC</shortName>
        <ecNumber evidence="5 6">4.1.1.20</ecNumber>
    </recommendedName>
</protein>
<gene>
    <name evidence="5" type="primary">lysA</name>
    <name evidence="10" type="ORF">QO014_001547</name>
</gene>
<evidence type="ECO:0000313" key="11">
    <source>
        <dbReference type="Proteomes" id="UP001241603"/>
    </source>
</evidence>
<evidence type="ECO:0000256" key="2">
    <source>
        <dbReference type="ARBA" id="ARBA00022793"/>
    </source>
</evidence>
<proteinExistence type="inferred from homology"/>
<keyword evidence="5" id="KW-0028">Amino-acid biosynthesis</keyword>
<evidence type="ECO:0000256" key="6">
    <source>
        <dbReference type="NCBIfam" id="TIGR01048"/>
    </source>
</evidence>
<dbReference type="InterPro" id="IPR002986">
    <property type="entry name" value="DAP_deCOOHase_LysA"/>
</dbReference>
<evidence type="ECO:0000256" key="1">
    <source>
        <dbReference type="ARBA" id="ARBA00001933"/>
    </source>
</evidence>
<dbReference type="InterPro" id="IPR000183">
    <property type="entry name" value="Orn/DAP/Arg_de-COase"/>
</dbReference>
<dbReference type="PANTHER" id="PTHR43727:SF2">
    <property type="entry name" value="GROUP IV DECARBOXYLASE"/>
    <property type="match status" value="1"/>
</dbReference>
<dbReference type="EC" id="4.1.1.20" evidence="5 6"/>